<dbReference type="InterPro" id="IPR028995">
    <property type="entry name" value="Glyco_hydro_57/38_cen_sf"/>
</dbReference>
<comment type="catalytic activity">
    <reaction evidence="1">
        <text>Hydrolysis of terminal, non-reducing alpha-D-mannose residues in alpha-D-mannosides.</text>
        <dbReference type="EC" id="3.2.1.24"/>
    </reaction>
</comment>
<dbReference type="EC" id="3.2.1.-" evidence="10"/>
<dbReference type="RefSeq" id="XP_033811492.1">
    <property type="nucleotide sequence ID" value="XM_033955601.1"/>
</dbReference>
<dbReference type="SMART" id="SM00872">
    <property type="entry name" value="Alpha-mann_mid"/>
    <property type="match status" value="1"/>
</dbReference>
<reference evidence="14" key="1">
    <citation type="submission" date="2025-08" db="UniProtKB">
        <authorList>
            <consortium name="RefSeq"/>
        </authorList>
    </citation>
    <scope>IDENTIFICATION</scope>
</reference>
<dbReference type="GO" id="GO:0030246">
    <property type="term" value="F:carbohydrate binding"/>
    <property type="evidence" value="ECO:0007669"/>
    <property type="project" value="InterPro"/>
</dbReference>
<dbReference type="Pfam" id="PF01074">
    <property type="entry name" value="Glyco_hydro_38N"/>
    <property type="match status" value="1"/>
</dbReference>
<dbReference type="FunFam" id="3.20.110.10:FF:000001">
    <property type="entry name" value="Alpha-mannosidase"/>
    <property type="match status" value="1"/>
</dbReference>
<dbReference type="CDD" id="cd10810">
    <property type="entry name" value="GH38N_AMII_LAM_like"/>
    <property type="match status" value="1"/>
</dbReference>
<keyword evidence="5 10" id="KW-0378">Hydrolase</keyword>
<evidence type="ECO:0000256" key="6">
    <source>
        <dbReference type="ARBA" id="ARBA00022833"/>
    </source>
</evidence>
<feature type="signal peptide" evidence="10">
    <location>
        <begin position="1"/>
        <end position="25"/>
    </location>
</feature>
<dbReference type="GO" id="GO:0005764">
    <property type="term" value="C:lysosome"/>
    <property type="evidence" value="ECO:0007669"/>
    <property type="project" value="TreeGrafter"/>
</dbReference>
<dbReference type="AlphaFoldDB" id="A0A6P8S167"/>
<keyword evidence="8" id="KW-0325">Glycoprotein</keyword>
<dbReference type="FunFam" id="1.20.1270.50:FF:000003">
    <property type="entry name" value="Alpha-mannosidase"/>
    <property type="match status" value="1"/>
</dbReference>
<dbReference type="OrthoDB" id="2016903at2759"/>
<dbReference type="InterPro" id="IPR037094">
    <property type="entry name" value="Glyco_hydro_38_cen_sf"/>
</dbReference>
<evidence type="ECO:0000256" key="5">
    <source>
        <dbReference type="ARBA" id="ARBA00022801"/>
    </source>
</evidence>
<dbReference type="Gene3D" id="3.20.110.10">
    <property type="entry name" value="Glycoside hydrolase 38, N terminal domain"/>
    <property type="match status" value="1"/>
</dbReference>
<dbReference type="Pfam" id="PF17677">
    <property type="entry name" value="Glyco_hydro38C2"/>
    <property type="match status" value="1"/>
</dbReference>
<feature type="region of interest" description="Disordered" evidence="11">
    <location>
        <begin position="949"/>
        <end position="968"/>
    </location>
</feature>
<accession>A0A6P8S167</accession>
<dbReference type="InterPro" id="IPR011013">
    <property type="entry name" value="Gal_mutarotase_sf_dom"/>
</dbReference>
<dbReference type="KEGG" id="gsh:117365314"/>
<dbReference type="InterPro" id="IPR011682">
    <property type="entry name" value="Glyco_hydro_38_C"/>
</dbReference>
<evidence type="ECO:0000256" key="7">
    <source>
        <dbReference type="ARBA" id="ARBA00023157"/>
    </source>
</evidence>
<organism evidence="13 14">
    <name type="scientific">Geotrypetes seraphini</name>
    <name type="common">Gaboon caecilian</name>
    <name type="synonym">Caecilia seraphini</name>
    <dbReference type="NCBI Taxonomy" id="260995"/>
    <lineage>
        <taxon>Eukaryota</taxon>
        <taxon>Metazoa</taxon>
        <taxon>Chordata</taxon>
        <taxon>Craniata</taxon>
        <taxon>Vertebrata</taxon>
        <taxon>Euteleostomi</taxon>
        <taxon>Amphibia</taxon>
        <taxon>Gymnophiona</taxon>
        <taxon>Geotrypetes</taxon>
    </lineage>
</organism>
<gene>
    <name evidence="14" type="primary">MAN2B1</name>
</gene>
<dbReference type="InParanoid" id="A0A6P8S167"/>
<feature type="chain" id="PRO_5028500616" description="Alpha-mannosidase" evidence="10">
    <location>
        <begin position="26"/>
        <end position="990"/>
    </location>
</feature>
<keyword evidence="13" id="KW-1185">Reference proteome</keyword>
<dbReference type="Pfam" id="PF07748">
    <property type="entry name" value="Glyco_hydro_38C"/>
    <property type="match status" value="1"/>
</dbReference>
<evidence type="ECO:0000259" key="12">
    <source>
        <dbReference type="SMART" id="SM00872"/>
    </source>
</evidence>
<evidence type="ECO:0000256" key="10">
    <source>
        <dbReference type="RuleBase" id="RU361199"/>
    </source>
</evidence>
<dbReference type="GO" id="GO:0046872">
    <property type="term" value="F:metal ion binding"/>
    <property type="evidence" value="ECO:0007669"/>
    <property type="project" value="UniProtKB-KW"/>
</dbReference>
<dbReference type="FunCoup" id="A0A6P8S167">
    <property type="interactions" value="561"/>
</dbReference>
<dbReference type="Pfam" id="PF09261">
    <property type="entry name" value="Alpha-mann_mid"/>
    <property type="match status" value="1"/>
</dbReference>
<dbReference type="InterPro" id="IPR041147">
    <property type="entry name" value="GH38_C"/>
</dbReference>
<dbReference type="Gene3D" id="2.60.40.1360">
    <property type="match status" value="1"/>
</dbReference>
<feature type="domain" description="Glycoside hydrolase family 38 central" evidence="12">
    <location>
        <begin position="364"/>
        <end position="443"/>
    </location>
</feature>
<dbReference type="GO" id="GO:0006013">
    <property type="term" value="P:mannose metabolic process"/>
    <property type="evidence" value="ECO:0007669"/>
    <property type="project" value="InterPro"/>
</dbReference>
<protein>
    <recommendedName>
        <fullName evidence="10">Alpha-mannosidase</fullName>
        <ecNumber evidence="10">3.2.1.-</ecNumber>
    </recommendedName>
</protein>
<dbReference type="SUPFAM" id="SSF88688">
    <property type="entry name" value="Families 57/38 glycoside transferase middle domain"/>
    <property type="match status" value="1"/>
</dbReference>
<dbReference type="InterPro" id="IPR050843">
    <property type="entry name" value="Glycosyl_Hydrlase_38"/>
</dbReference>
<dbReference type="InterPro" id="IPR015341">
    <property type="entry name" value="Glyco_hydro_38_cen"/>
</dbReference>
<dbReference type="Gene3D" id="2.70.98.30">
    <property type="entry name" value="Golgi alpha-mannosidase II, domain 4"/>
    <property type="match status" value="1"/>
</dbReference>
<dbReference type="SUPFAM" id="SSF88713">
    <property type="entry name" value="Glycoside hydrolase/deacetylase"/>
    <property type="match status" value="1"/>
</dbReference>
<dbReference type="GO" id="GO:0004559">
    <property type="term" value="F:alpha-mannosidase activity"/>
    <property type="evidence" value="ECO:0007669"/>
    <property type="project" value="UniProtKB-EC"/>
</dbReference>
<keyword evidence="6 10" id="KW-0862">Zinc</keyword>
<evidence type="ECO:0000313" key="14">
    <source>
        <dbReference type="RefSeq" id="XP_033811492.1"/>
    </source>
</evidence>
<evidence type="ECO:0000256" key="11">
    <source>
        <dbReference type="SAM" id="MobiDB-lite"/>
    </source>
</evidence>
<keyword evidence="9 10" id="KW-0326">Glycosidase</keyword>
<dbReference type="InterPro" id="IPR048534">
    <property type="entry name" value="Man2a1-like_dom"/>
</dbReference>
<sequence>MAAAERPSALLLLLFLLVLPFPGELQTCGYPSCPATKPDLLNVHLVPHTHNDVGWLKTIDQYFYGARSSIQRAGVQYILDSVIPQLLEDPSKRFIYVEIAFFYRWWKQQSEGMKQAVIQLVNEGRLEFINGGWCMNDEGTTHYSAIIDQMTLGLQFLEETFGECGRPRVAWHIDPFGHSREQVSLFAQMGFDGYFIGRLDYQDKNNRENLQTMEFIWRGSASLQPPAADLFTGVLPNGYNPPVFMCWDGFCSDDPVMDDKSLDGYNVDIIVSRFMTIAYSQAEVYQTNHLIMTMGSDFQYENANLWYKNMDKLIRYVNAQQSNGSKVNVLYSTPSCYLNQLHQANLSWPMIHEDLFPYADGPHQFWTGYFTSRPGFKRYERMSNNLLQMCNQLEVLAGPVSREGPYGKGDSSMLKRAMAVAQHHDAVSGTEKQHVANDYAKRLAGGWDSCQILITNAMASLMGRKEHFVFCNLLNISVCQLTATSSEFRVILYNSLGRNVQTYVRVPVSGLVFNVTDPSGQNIPNEVVPISNFTRALSYDETLANNELLFQASVPPLGFCVYSVTKTSVDPLQRTKAEQELHRAKAVPLQIENKHLHVLFDPVTGLISKIENLDSGITLPITQNLYWYKASSGNADNPQASGAYIFRPNHSEPIPIAKAVQTHLVQNTLVQEVYQNVSSWCSQVVRLYAGQKFLELEWTVGPVPLDDDYGKEIISRFETPLATEGIFYTDSNGREILERRKDSRETWKLSQTEPVAGNYYPVNSRIYIKDEKIQLTVLTDRSQGGSSLLSGSLELMVHRRLLFDDHRGVGEPLLEDGAYGKGLIVRGSHRLFVDSVEASADLHRLQAQVEFMAVQTVFAPGVESPNHQKADYKKFSALREALPPNIHLLTLAQRDPNSILLRLEHQFEKRESANFSRPVTVNLLDLFSHFKITSVQEMSLAANQKQESTSRLRWTAAADNTPPPPNTPSLNAMAITLEPMQIRTFILTVY</sequence>
<dbReference type="FunFam" id="2.70.98.30:FF:000003">
    <property type="entry name" value="Alpha-mannosidase"/>
    <property type="match status" value="1"/>
</dbReference>
<dbReference type="InterPro" id="IPR000602">
    <property type="entry name" value="Glyco_hydro_38_N"/>
</dbReference>
<dbReference type="InterPro" id="IPR011330">
    <property type="entry name" value="Glyco_hydro/deAcase_b/a-brl"/>
</dbReference>
<comment type="similarity">
    <text evidence="2 10">Belongs to the glycosyl hydrolase 38 family.</text>
</comment>
<keyword evidence="4 10" id="KW-0732">Signal</keyword>
<dbReference type="Proteomes" id="UP000515159">
    <property type="component" value="Chromosome 8"/>
</dbReference>
<evidence type="ECO:0000313" key="13">
    <source>
        <dbReference type="Proteomes" id="UP000515159"/>
    </source>
</evidence>
<comment type="cofactor">
    <cofactor evidence="10">
        <name>Zn(2+)</name>
        <dbReference type="ChEBI" id="CHEBI:29105"/>
    </cofactor>
    <text evidence="10">Binds 1 zinc ion per subunit.</text>
</comment>
<dbReference type="InterPro" id="IPR027291">
    <property type="entry name" value="Glyco_hydro_38_N_sf"/>
</dbReference>
<dbReference type="InterPro" id="IPR013780">
    <property type="entry name" value="Glyco_hydro_b"/>
</dbReference>
<dbReference type="FunFam" id="1.20.1270.50:FF:000002">
    <property type="entry name" value="Alpha-mannosidase"/>
    <property type="match status" value="1"/>
</dbReference>
<evidence type="ECO:0000256" key="9">
    <source>
        <dbReference type="ARBA" id="ARBA00023295"/>
    </source>
</evidence>
<dbReference type="CTD" id="4125"/>
<dbReference type="Gene3D" id="2.60.40.1180">
    <property type="entry name" value="Golgi alpha-mannosidase II"/>
    <property type="match status" value="1"/>
</dbReference>
<evidence type="ECO:0000256" key="2">
    <source>
        <dbReference type="ARBA" id="ARBA00009792"/>
    </source>
</evidence>
<evidence type="ECO:0000256" key="8">
    <source>
        <dbReference type="ARBA" id="ARBA00023180"/>
    </source>
</evidence>
<dbReference type="PANTHER" id="PTHR11607:SF3">
    <property type="entry name" value="LYSOSOMAL ALPHA-MANNOSIDASE"/>
    <property type="match status" value="1"/>
</dbReference>
<dbReference type="Pfam" id="PF21260">
    <property type="entry name" value="Laman-like_dom"/>
    <property type="match status" value="1"/>
</dbReference>
<proteinExistence type="inferred from homology"/>
<evidence type="ECO:0000256" key="3">
    <source>
        <dbReference type="ARBA" id="ARBA00022723"/>
    </source>
</evidence>
<dbReference type="SUPFAM" id="SSF74650">
    <property type="entry name" value="Galactose mutarotase-like"/>
    <property type="match status" value="1"/>
</dbReference>
<keyword evidence="7" id="KW-1015">Disulfide bond</keyword>
<dbReference type="PANTHER" id="PTHR11607">
    <property type="entry name" value="ALPHA-MANNOSIDASE"/>
    <property type="match status" value="1"/>
</dbReference>
<dbReference type="GeneID" id="117365314"/>
<keyword evidence="3 10" id="KW-0479">Metal-binding</keyword>
<evidence type="ECO:0000256" key="4">
    <source>
        <dbReference type="ARBA" id="ARBA00022729"/>
    </source>
</evidence>
<evidence type="ECO:0000256" key="1">
    <source>
        <dbReference type="ARBA" id="ARBA00000365"/>
    </source>
</evidence>
<name>A0A6P8S167_GEOSA</name>
<dbReference type="Gene3D" id="1.20.1270.50">
    <property type="entry name" value="Glycoside hydrolase family 38, central domain"/>
    <property type="match status" value="2"/>
</dbReference>
<dbReference type="FunFam" id="2.60.40.1180:FF:000018">
    <property type="entry name" value="Alpha-mannosidase"/>
    <property type="match status" value="1"/>
</dbReference>